<dbReference type="RefSeq" id="WP_013345672.1">
    <property type="nucleotide sequence ID" value="NC_014541.1"/>
</dbReference>
<dbReference type="AlphaFoldDB" id="E1SVN5"/>
<evidence type="ECO:0000313" key="6">
    <source>
        <dbReference type="Proteomes" id="UP000006683"/>
    </source>
</evidence>
<name>E1SVN5_FERBD</name>
<accession>E1SVN5</accession>
<proteinExistence type="inferred from homology"/>
<keyword evidence="3" id="KW-0862">Zinc</keyword>
<dbReference type="eggNOG" id="COG3791">
    <property type="taxonomic scope" value="Bacteria"/>
</dbReference>
<dbReference type="InterPro" id="IPR052355">
    <property type="entry name" value="CENP-V-like"/>
</dbReference>
<evidence type="ECO:0000313" key="5">
    <source>
        <dbReference type="EMBL" id="ADN76366.1"/>
    </source>
</evidence>
<dbReference type="GeneID" id="67182364"/>
<dbReference type="OrthoDB" id="9805575at2"/>
<dbReference type="KEGG" id="fbl:Fbal_2163"/>
<dbReference type="PANTHER" id="PTHR28620:SF1">
    <property type="entry name" value="CENP-V_GFA DOMAIN-CONTAINING PROTEIN"/>
    <property type="match status" value="1"/>
</dbReference>
<dbReference type="InterPro" id="IPR006913">
    <property type="entry name" value="CENP-V/GFA"/>
</dbReference>
<dbReference type="GO" id="GO:0046872">
    <property type="term" value="F:metal ion binding"/>
    <property type="evidence" value="ECO:0007669"/>
    <property type="project" value="UniProtKB-KW"/>
</dbReference>
<keyword evidence="6" id="KW-1185">Reference proteome</keyword>
<dbReference type="Proteomes" id="UP000006683">
    <property type="component" value="Chromosome"/>
</dbReference>
<protein>
    <submittedName>
        <fullName evidence="5">Glutathione-dependent formaldehyde-activating GFA</fullName>
    </submittedName>
</protein>
<organism evidence="5 6">
    <name type="scientific">Ferrimonas balearica (strain DSM 9799 / CCM 4581 / KCTC 23876 / PAT)</name>
    <dbReference type="NCBI Taxonomy" id="550540"/>
    <lineage>
        <taxon>Bacteria</taxon>
        <taxon>Pseudomonadati</taxon>
        <taxon>Pseudomonadota</taxon>
        <taxon>Gammaproteobacteria</taxon>
        <taxon>Alteromonadales</taxon>
        <taxon>Ferrimonadaceae</taxon>
        <taxon>Ferrimonas</taxon>
    </lineage>
</organism>
<dbReference type="GO" id="GO:0016846">
    <property type="term" value="F:carbon-sulfur lyase activity"/>
    <property type="evidence" value="ECO:0007669"/>
    <property type="project" value="InterPro"/>
</dbReference>
<dbReference type="Gene3D" id="2.170.150.70">
    <property type="match status" value="1"/>
</dbReference>
<dbReference type="Pfam" id="PF04828">
    <property type="entry name" value="GFA"/>
    <property type="match status" value="1"/>
</dbReference>
<dbReference type="HOGENOM" id="CLU_055491_7_1_6"/>
<feature type="domain" description="CENP-V/GFA" evidence="4">
    <location>
        <begin position="1"/>
        <end position="112"/>
    </location>
</feature>
<gene>
    <name evidence="5" type="ordered locus">Fbal_2163</name>
</gene>
<evidence type="ECO:0000256" key="1">
    <source>
        <dbReference type="ARBA" id="ARBA00005495"/>
    </source>
</evidence>
<dbReference type="SUPFAM" id="SSF51316">
    <property type="entry name" value="Mss4-like"/>
    <property type="match status" value="1"/>
</dbReference>
<dbReference type="PROSITE" id="PS51891">
    <property type="entry name" value="CENP_V_GFA"/>
    <property type="match status" value="1"/>
</dbReference>
<comment type="similarity">
    <text evidence="1">Belongs to the Gfa family.</text>
</comment>
<sequence length="112" mass="12928">MKLSCHCGNVSLQAPEPEQVAICNCSICRRYAACWAYYDPETVQIRVERRATAFYQWGDHMVEFHRCPECGCVTHYRTNERCDRAVTAINMRLAEPEWLATVPVRHIDGASY</sequence>
<dbReference type="EMBL" id="CP002209">
    <property type="protein sequence ID" value="ADN76366.1"/>
    <property type="molecule type" value="Genomic_DNA"/>
</dbReference>
<reference evidence="5 6" key="1">
    <citation type="journal article" date="2010" name="Stand. Genomic Sci.">
        <title>Complete genome sequence of Ferrimonas balearica type strain (PAT).</title>
        <authorList>
            <person name="Nolan M."/>
            <person name="Sikorski J."/>
            <person name="Davenport K."/>
            <person name="Lucas S."/>
            <person name="Glavina Del Rio T."/>
            <person name="Tice H."/>
            <person name="Cheng J."/>
            <person name="Goodwin L."/>
            <person name="Pitluck S."/>
            <person name="Liolios K."/>
            <person name="Ivanova N."/>
            <person name="Mavromatis K."/>
            <person name="Ovchinnikova G."/>
            <person name="Pati A."/>
            <person name="Chen A."/>
            <person name="Palaniappan K."/>
            <person name="Land M."/>
            <person name="Hauser L."/>
            <person name="Chang Y."/>
            <person name="Jeffries C."/>
            <person name="Tapia R."/>
            <person name="Brettin T."/>
            <person name="Detter J."/>
            <person name="Han C."/>
            <person name="Yasawong M."/>
            <person name="Rohde M."/>
            <person name="Tindall B."/>
            <person name="Goker M."/>
            <person name="Woyke T."/>
            <person name="Bristow J."/>
            <person name="Eisen J."/>
            <person name="Markowitz V."/>
            <person name="Hugenholtz P."/>
            <person name="Kyrpides N."/>
            <person name="Klenk H."/>
            <person name="Lapidus A."/>
        </authorList>
    </citation>
    <scope>NUCLEOTIDE SEQUENCE [LARGE SCALE GENOMIC DNA]</scope>
    <source>
        <strain evidence="6">DSM 9799 / CCM 4581 / KCTC 23876 / PAT</strain>
    </source>
</reference>
<evidence type="ECO:0000256" key="3">
    <source>
        <dbReference type="ARBA" id="ARBA00022833"/>
    </source>
</evidence>
<dbReference type="InterPro" id="IPR011057">
    <property type="entry name" value="Mss4-like_sf"/>
</dbReference>
<keyword evidence="2" id="KW-0479">Metal-binding</keyword>
<dbReference type="STRING" id="550540.Fbal_2163"/>
<evidence type="ECO:0000256" key="2">
    <source>
        <dbReference type="ARBA" id="ARBA00022723"/>
    </source>
</evidence>
<evidence type="ECO:0000259" key="4">
    <source>
        <dbReference type="PROSITE" id="PS51891"/>
    </source>
</evidence>
<dbReference type="PANTHER" id="PTHR28620">
    <property type="entry name" value="CENTROMERE PROTEIN V"/>
    <property type="match status" value="1"/>
</dbReference>